<proteinExistence type="inferred from homology"/>
<dbReference type="SUPFAM" id="SSF49785">
    <property type="entry name" value="Galactose-binding domain-like"/>
    <property type="match status" value="1"/>
</dbReference>
<evidence type="ECO:0000259" key="5">
    <source>
        <dbReference type="PROSITE" id="PS50022"/>
    </source>
</evidence>
<dbReference type="AlphaFoldDB" id="A0A841BKQ4"/>
<dbReference type="EMBL" id="JACHMN010000001">
    <property type="protein sequence ID" value="MBB5867816.1"/>
    <property type="molecule type" value="Genomic_DNA"/>
</dbReference>
<evidence type="ECO:0000313" key="6">
    <source>
        <dbReference type="EMBL" id="MBB5867816.1"/>
    </source>
</evidence>
<evidence type="ECO:0000256" key="3">
    <source>
        <dbReference type="ARBA" id="ARBA00023295"/>
    </source>
</evidence>
<dbReference type="Proteomes" id="UP000587527">
    <property type="component" value="Unassembled WGS sequence"/>
</dbReference>
<dbReference type="Gene3D" id="2.115.10.20">
    <property type="entry name" value="Glycosyl hydrolase domain, family 43"/>
    <property type="match status" value="1"/>
</dbReference>
<feature type="domain" description="F5/8 type C" evidence="5">
    <location>
        <begin position="507"/>
        <end position="667"/>
    </location>
</feature>
<dbReference type="Pfam" id="PF00754">
    <property type="entry name" value="F5_F8_type_C"/>
    <property type="match status" value="1"/>
</dbReference>
<organism evidence="6 7">
    <name type="scientific">Allocatelliglobosispora scoriae</name>
    <dbReference type="NCBI Taxonomy" id="643052"/>
    <lineage>
        <taxon>Bacteria</taxon>
        <taxon>Bacillati</taxon>
        <taxon>Actinomycetota</taxon>
        <taxon>Actinomycetes</taxon>
        <taxon>Micromonosporales</taxon>
        <taxon>Micromonosporaceae</taxon>
        <taxon>Allocatelliglobosispora</taxon>
    </lineage>
</organism>
<evidence type="ECO:0000313" key="7">
    <source>
        <dbReference type="Proteomes" id="UP000587527"/>
    </source>
</evidence>
<dbReference type="RefSeq" id="WP_184833008.1">
    <property type="nucleotide sequence ID" value="NZ_JACHMN010000001.1"/>
</dbReference>
<dbReference type="Pfam" id="PF04616">
    <property type="entry name" value="Glyco_hydro_43"/>
    <property type="match status" value="1"/>
</dbReference>
<dbReference type="InterPro" id="IPR006710">
    <property type="entry name" value="Glyco_hydro_43"/>
</dbReference>
<comment type="caution">
    <text evidence="6">The sequence shown here is derived from an EMBL/GenBank/DDBJ whole genome shotgun (WGS) entry which is preliminary data.</text>
</comment>
<keyword evidence="7" id="KW-1185">Reference proteome</keyword>
<comment type="similarity">
    <text evidence="1">Belongs to the glycosyl hydrolase 43 family.</text>
</comment>
<dbReference type="PROSITE" id="PS50022">
    <property type="entry name" value="FA58C_3"/>
    <property type="match status" value="1"/>
</dbReference>
<dbReference type="PANTHER" id="PTHR22925:SF3">
    <property type="entry name" value="GLYCOSYL HYDROLASE FAMILY PROTEIN 43"/>
    <property type="match status" value="1"/>
</dbReference>
<dbReference type="Gene3D" id="2.60.120.260">
    <property type="entry name" value="Galactose-binding domain-like"/>
    <property type="match status" value="1"/>
</dbReference>
<gene>
    <name evidence="6" type="ORF">F4553_001195</name>
</gene>
<accession>A0A841BKQ4</accession>
<name>A0A841BKQ4_9ACTN</name>
<reference evidence="6 7" key="1">
    <citation type="submission" date="2020-08" db="EMBL/GenBank/DDBJ databases">
        <title>Sequencing the genomes of 1000 actinobacteria strains.</title>
        <authorList>
            <person name="Klenk H.-P."/>
        </authorList>
    </citation>
    <scope>NUCLEOTIDE SEQUENCE [LARGE SCALE GENOMIC DNA]</scope>
    <source>
        <strain evidence="6 7">DSM 45362</strain>
    </source>
</reference>
<evidence type="ECO:0000256" key="2">
    <source>
        <dbReference type="ARBA" id="ARBA00022801"/>
    </source>
</evidence>
<dbReference type="GO" id="GO:0005975">
    <property type="term" value="P:carbohydrate metabolic process"/>
    <property type="evidence" value="ECO:0007669"/>
    <property type="project" value="InterPro"/>
</dbReference>
<dbReference type="InterPro" id="IPR023296">
    <property type="entry name" value="Glyco_hydro_beta-prop_sf"/>
</dbReference>
<feature type="chain" id="PRO_5033010176" description="F5/8 type C domain-containing protein" evidence="4">
    <location>
        <begin position="28"/>
        <end position="667"/>
    </location>
</feature>
<sequence>MRRPAFIVTLLLFVAGLTGLAAAPASAAYTTTIVNFDSAGNQVTRYDVAGNAVDAHDGDLALFGGRYYLYGTSYDCGYALSTTGTPFCGFKVYSSSDLQGWTDEGFLFDAANALWQGRCAPPRYGCYRPHVVFNAGTGQYVLWINSYDNASGYHVFTSATPAGPFTEVAEPTIALMGTPGSFVNGDHDLFVDDDGTAYLAYTDIRSGHDQVIERLNAAYTSGTGSYIRLNSLHTEAPSMFKRDGVYYYVYGPTCAYCGGTQTWVKRAASPLGSWSAPVSINANSCGGQPSLVAAIPTTTGTAWLYGSDLWNGQNNEALANFHWAPLTFAANGDVQPFSCQNTVTLALSTGSASSAAPAADRDQSGGSDRYRTWCDIRSGGLRRLQTFVASRSGTLTGASYTTFQMGGANAGLQVSIVAVNAGLQPGATLATTTVPASSVGWAPRNITVAPNIAVTAGVRYGILVQSATTSGCYGLTYNDAAPYPGGGEAYSNDNGVTWNAEANRTSKFETTIGATNTASGGARTASSSAEFAGWGVAAVNDGATTSTPTAMGWSSNNALGANHTEWVQVDLGALRSVNRVLLYPRSDAGNAGQGFPVDFRVEVSSNGSTWSTATVRTGYPAPAGAAPQRIGFGAQSARYLRVTGTSLRNTNPNDPTYRMQFAELEVY</sequence>
<keyword evidence="4" id="KW-0732">Signal</keyword>
<keyword evidence="2" id="KW-0378">Hydrolase</keyword>
<dbReference type="CDD" id="cd18824">
    <property type="entry name" value="GH43_CtGH43-like"/>
    <property type="match status" value="1"/>
</dbReference>
<dbReference type="InterPro" id="IPR008979">
    <property type="entry name" value="Galactose-bd-like_sf"/>
</dbReference>
<dbReference type="PANTHER" id="PTHR22925">
    <property type="entry name" value="GLYCOSYL HYDROLASE 43 FAMILY MEMBER"/>
    <property type="match status" value="1"/>
</dbReference>
<dbReference type="SUPFAM" id="SSF75005">
    <property type="entry name" value="Arabinanase/levansucrase/invertase"/>
    <property type="match status" value="1"/>
</dbReference>
<evidence type="ECO:0000256" key="1">
    <source>
        <dbReference type="ARBA" id="ARBA00009865"/>
    </source>
</evidence>
<protein>
    <recommendedName>
        <fullName evidence="5">F5/8 type C domain-containing protein</fullName>
    </recommendedName>
</protein>
<dbReference type="InterPro" id="IPR000421">
    <property type="entry name" value="FA58C"/>
</dbReference>
<keyword evidence="3" id="KW-0326">Glycosidase</keyword>
<dbReference type="GO" id="GO:0004553">
    <property type="term" value="F:hydrolase activity, hydrolyzing O-glycosyl compounds"/>
    <property type="evidence" value="ECO:0007669"/>
    <property type="project" value="InterPro"/>
</dbReference>
<feature type="signal peptide" evidence="4">
    <location>
        <begin position="1"/>
        <end position="27"/>
    </location>
</feature>
<evidence type="ECO:0000256" key="4">
    <source>
        <dbReference type="SAM" id="SignalP"/>
    </source>
</evidence>